<dbReference type="eggNOG" id="ENOG502SU9X">
    <property type="taxonomic scope" value="Eukaryota"/>
</dbReference>
<evidence type="ECO:0000313" key="1">
    <source>
        <dbReference type="EMBL" id="EMC97114.1"/>
    </source>
</evidence>
<gene>
    <name evidence="1" type="ORF">BAUCODRAFT_68819</name>
</gene>
<accession>M2ND37</accession>
<protein>
    <submittedName>
        <fullName evidence="1">Uncharacterized protein</fullName>
    </submittedName>
</protein>
<sequence>MTADGVGALNLQRALDIARNTEGELDLSVRDYLERALVDIWGRIKQQPDAYILTKDEFAVFNYYIQRFEAYPEAEPAISRYWQHAREPSRG</sequence>
<evidence type="ECO:0000313" key="2">
    <source>
        <dbReference type="Proteomes" id="UP000011761"/>
    </source>
</evidence>
<dbReference type="Proteomes" id="UP000011761">
    <property type="component" value="Unassembled WGS sequence"/>
</dbReference>
<keyword evidence="2" id="KW-1185">Reference proteome</keyword>
<name>M2ND37_BAUPA</name>
<dbReference type="AlphaFoldDB" id="M2ND37"/>
<dbReference type="GeneID" id="19116470"/>
<organism evidence="1 2">
    <name type="scientific">Baudoinia panamericana (strain UAMH 10762)</name>
    <name type="common">Angels' share fungus</name>
    <name type="synonym">Baudoinia compniacensis (strain UAMH 10762)</name>
    <dbReference type="NCBI Taxonomy" id="717646"/>
    <lineage>
        <taxon>Eukaryota</taxon>
        <taxon>Fungi</taxon>
        <taxon>Dikarya</taxon>
        <taxon>Ascomycota</taxon>
        <taxon>Pezizomycotina</taxon>
        <taxon>Dothideomycetes</taxon>
        <taxon>Dothideomycetidae</taxon>
        <taxon>Mycosphaerellales</taxon>
        <taxon>Teratosphaeriaceae</taxon>
        <taxon>Baudoinia</taxon>
    </lineage>
</organism>
<proteinExistence type="predicted"/>
<dbReference type="HOGENOM" id="CLU_145544_2_1_1"/>
<dbReference type="KEGG" id="bcom:BAUCODRAFT_68819"/>
<dbReference type="OMA" id="ITELWNR"/>
<dbReference type="RefSeq" id="XP_007675466.1">
    <property type="nucleotide sequence ID" value="XM_007677276.1"/>
</dbReference>
<dbReference type="OrthoDB" id="5302289at2759"/>
<reference evidence="1 2" key="1">
    <citation type="journal article" date="2012" name="PLoS Pathog.">
        <title>Diverse lifestyles and strategies of plant pathogenesis encoded in the genomes of eighteen Dothideomycetes fungi.</title>
        <authorList>
            <person name="Ohm R.A."/>
            <person name="Feau N."/>
            <person name="Henrissat B."/>
            <person name="Schoch C.L."/>
            <person name="Horwitz B.A."/>
            <person name="Barry K.W."/>
            <person name="Condon B.J."/>
            <person name="Copeland A.C."/>
            <person name="Dhillon B."/>
            <person name="Glaser F."/>
            <person name="Hesse C.N."/>
            <person name="Kosti I."/>
            <person name="LaButti K."/>
            <person name="Lindquist E.A."/>
            <person name="Lucas S."/>
            <person name="Salamov A.A."/>
            <person name="Bradshaw R.E."/>
            <person name="Ciuffetti L."/>
            <person name="Hamelin R.C."/>
            <person name="Kema G.H.J."/>
            <person name="Lawrence C."/>
            <person name="Scott J.A."/>
            <person name="Spatafora J.W."/>
            <person name="Turgeon B.G."/>
            <person name="de Wit P.J.G.M."/>
            <person name="Zhong S."/>
            <person name="Goodwin S.B."/>
            <person name="Grigoriev I.V."/>
        </authorList>
    </citation>
    <scope>NUCLEOTIDE SEQUENCE [LARGE SCALE GENOMIC DNA]</scope>
    <source>
        <strain evidence="1 2">UAMH 10762</strain>
    </source>
</reference>
<dbReference type="EMBL" id="KB445554">
    <property type="protein sequence ID" value="EMC97114.1"/>
    <property type="molecule type" value="Genomic_DNA"/>
</dbReference>